<dbReference type="GeneID" id="96912248"/>
<gene>
    <name evidence="1" type="ORF">M132T_08970</name>
</gene>
<evidence type="ECO:0000313" key="2">
    <source>
        <dbReference type="Proteomes" id="UP000887127"/>
    </source>
</evidence>
<dbReference type="RefSeq" id="WP_072693731.1">
    <property type="nucleotide sequence ID" value="NZ_BJVX01000023.1"/>
</dbReference>
<reference evidence="1" key="1">
    <citation type="submission" date="2019-08" db="EMBL/GenBank/DDBJ databases">
        <title>Marinilactibacillus psychrotolerans M13-2T whole genome sequencing project.</title>
        <authorList>
            <person name="Ishikawa M."/>
            <person name="Suzuki T."/>
            <person name="Matsutani M."/>
        </authorList>
    </citation>
    <scope>NUCLEOTIDE SEQUENCE</scope>
    <source>
        <strain evidence="1">M13-2T</strain>
    </source>
</reference>
<comment type="caution">
    <text evidence="1">The sequence shown here is derived from an EMBL/GenBank/DDBJ whole genome shotgun (WGS) entry which is preliminary data.</text>
</comment>
<name>A0AAV3WP61_9LACT</name>
<accession>A0AAV3WP61</accession>
<dbReference type="EMBL" id="BKBI01000005">
    <property type="protein sequence ID" value="GEQ35389.1"/>
    <property type="molecule type" value="Genomic_DNA"/>
</dbReference>
<sequence length="121" mass="13952">MKKLLTGGSIALILILSFYLYQKTTEPPPRLLGTYQSETNPPNIIMMSFTHEGEFEEYFNSKLVDSGTFKKEEEGVYSIHSENKTDLLLTQKGDQFYYYFDNDEVYLLKNLDKAPSSILTD</sequence>
<evidence type="ECO:0008006" key="3">
    <source>
        <dbReference type="Google" id="ProtNLM"/>
    </source>
</evidence>
<dbReference type="AlphaFoldDB" id="A0AAV3WP61"/>
<organism evidence="1 2">
    <name type="scientific">Marinilactibacillus psychrotolerans</name>
    <dbReference type="NCBI Taxonomy" id="191770"/>
    <lineage>
        <taxon>Bacteria</taxon>
        <taxon>Bacillati</taxon>
        <taxon>Bacillota</taxon>
        <taxon>Bacilli</taxon>
        <taxon>Lactobacillales</taxon>
        <taxon>Carnobacteriaceae</taxon>
        <taxon>Marinilactibacillus</taxon>
    </lineage>
</organism>
<dbReference type="Proteomes" id="UP000887127">
    <property type="component" value="Unassembled WGS sequence"/>
</dbReference>
<protein>
    <recommendedName>
        <fullName evidence="3">DUF4828 domain-containing protein</fullName>
    </recommendedName>
</protein>
<proteinExistence type="predicted"/>
<evidence type="ECO:0000313" key="1">
    <source>
        <dbReference type="EMBL" id="GEQ35389.1"/>
    </source>
</evidence>